<keyword evidence="3" id="KW-1185">Reference proteome</keyword>
<gene>
    <name evidence="1" type="ORF">GHT09_014404</name>
    <name evidence="2" type="ORF">MONAX_5E043413</name>
</gene>
<reference evidence="1" key="2">
    <citation type="submission" date="2020-08" db="EMBL/GenBank/DDBJ databases">
        <authorList>
            <person name="Shumante A."/>
            <person name="Zimin A.V."/>
            <person name="Puiu D."/>
            <person name="Salzberg S.L."/>
        </authorList>
    </citation>
    <scope>NUCLEOTIDE SEQUENCE</scope>
    <source>
        <strain evidence="1">WC2-LM</strain>
        <tissue evidence="1">Liver</tissue>
    </source>
</reference>
<evidence type="ECO:0000313" key="1">
    <source>
        <dbReference type="EMBL" id="KAF7474820.1"/>
    </source>
</evidence>
<dbReference type="AlphaFoldDB" id="A0A5E4ADF3"/>
<proteinExistence type="predicted"/>
<evidence type="ECO:0000313" key="3">
    <source>
        <dbReference type="Proteomes" id="UP000335636"/>
    </source>
</evidence>
<dbReference type="Proteomes" id="UP000335636">
    <property type="component" value="Unassembled WGS sequence"/>
</dbReference>
<accession>A0A5E4ADF3</accession>
<dbReference type="Proteomes" id="UP000662637">
    <property type="component" value="Unassembled WGS sequence"/>
</dbReference>
<dbReference type="EMBL" id="CABDUW010000047">
    <property type="protein sequence ID" value="VTJ55145.1"/>
    <property type="molecule type" value="Genomic_DNA"/>
</dbReference>
<reference evidence="2 3" key="1">
    <citation type="submission" date="2019-04" db="EMBL/GenBank/DDBJ databases">
        <authorList>
            <person name="Alioto T."/>
            <person name="Alioto T."/>
        </authorList>
    </citation>
    <scope>NUCLEOTIDE SEQUENCE [LARGE SCALE GENOMIC DNA]</scope>
</reference>
<organism evidence="2 3">
    <name type="scientific">Marmota monax</name>
    <name type="common">Woodchuck</name>
    <dbReference type="NCBI Taxonomy" id="9995"/>
    <lineage>
        <taxon>Eukaryota</taxon>
        <taxon>Metazoa</taxon>
        <taxon>Chordata</taxon>
        <taxon>Craniata</taxon>
        <taxon>Vertebrata</taxon>
        <taxon>Euteleostomi</taxon>
        <taxon>Mammalia</taxon>
        <taxon>Eutheria</taxon>
        <taxon>Euarchontoglires</taxon>
        <taxon>Glires</taxon>
        <taxon>Rodentia</taxon>
        <taxon>Sciuromorpha</taxon>
        <taxon>Sciuridae</taxon>
        <taxon>Xerinae</taxon>
        <taxon>Marmotini</taxon>
        <taxon>Marmota</taxon>
    </lineage>
</organism>
<protein>
    <submittedName>
        <fullName evidence="2">Uncharacterized protein</fullName>
    </submittedName>
</protein>
<dbReference type="EMBL" id="WJEC01003644">
    <property type="protein sequence ID" value="KAF7474820.1"/>
    <property type="molecule type" value="Genomic_DNA"/>
</dbReference>
<sequence>MHSLLQLERSLVSVSLGDSLTGCWTLPWALKLFPLRCLGSCHILRHFPSLSTAQQGQVCQVSELSRRLLRTQGGLLTLCRCPTADPAPSLCLHEGLQAQLPGVSDLFCFRIKMRFLMI</sequence>
<name>A0A5E4ADF3_MARMO</name>
<evidence type="ECO:0000313" key="2">
    <source>
        <dbReference type="EMBL" id="VTJ55145.1"/>
    </source>
</evidence>